<dbReference type="InterPro" id="IPR036873">
    <property type="entry name" value="Rhodanese-like_dom_sf"/>
</dbReference>
<feature type="region of interest" description="Disordered" evidence="11">
    <location>
        <begin position="711"/>
        <end position="732"/>
    </location>
</feature>
<keyword evidence="7 10" id="KW-0131">Cell cycle</keyword>
<dbReference type="GO" id="GO:0000086">
    <property type="term" value="P:G2/M transition of mitotic cell cycle"/>
    <property type="evidence" value="ECO:0007669"/>
    <property type="project" value="TreeGrafter"/>
</dbReference>
<dbReference type="SUPFAM" id="SSF52821">
    <property type="entry name" value="Rhodanese/Cell cycle control phosphatase"/>
    <property type="match status" value="1"/>
</dbReference>
<evidence type="ECO:0000313" key="13">
    <source>
        <dbReference type="EMBL" id="EMG46226.1"/>
    </source>
</evidence>
<keyword evidence="14" id="KW-1185">Reference proteome</keyword>
<feature type="compositionally biased region" description="Low complexity" evidence="11">
    <location>
        <begin position="99"/>
        <end position="111"/>
    </location>
</feature>
<evidence type="ECO:0000256" key="11">
    <source>
        <dbReference type="SAM" id="MobiDB-lite"/>
    </source>
</evidence>
<dbReference type="EMBL" id="AOGT01002078">
    <property type="protein sequence ID" value="EMG46226.1"/>
    <property type="molecule type" value="Genomic_DNA"/>
</dbReference>
<dbReference type="GO" id="GO:0110032">
    <property type="term" value="P:positive regulation of G2/MI transition of meiotic cell cycle"/>
    <property type="evidence" value="ECO:0007669"/>
    <property type="project" value="TreeGrafter"/>
</dbReference>
<evidence type="ECO:0000256" key="10">
    <source>
        <dbReference type="RuleBase" id="RU368028"/>
    </source>
</evidence>
<keyword evidence="6 10" id="KW-0904">Protein phosphatase</keyword>
<evidence type="ECO:0000256" key="6">
    <source>
        <dbReference type="ARBA" id="ARBA00022912"/>
    </source>
</evidence>
<feature type="compositionally biased region" description="Low complexity" evidence="11">
    <location>
        <begin position="46"/>
        <end position="58"/>
    </location>
</feature>
<dbReference type="SMART" id="SM00450">
    <property type="entry name" value="RHOD"/>
    <property type="match status" value="1"/>
</dbReference>
<feature type="compositionally biased region" description="Low complexity" evidence="11">
    <location>
        <begin position="1"/>
        <end position="18"/>
    </location>
</feature>
<evidence type="ECO:0000256" key="8">
    <source>
        <dbReference type="ARBA" id="ARBA00051722"/>
    </source>
</evidence>
<evidence type="ECO:0000256" key="5">
    <source>
        <dbReference type="ARBA" id="ARBA00022801"/>
    </source>
</evidence>
<dbReference type="CDD" id="cd01530">
    <property type="entry name" value="Cdc25"/>
    <property type="match status" value="1"/>
</dbReference>
<evidence type="ECO:0000256" key="7">
    <source>
        <dbReference type="ARBA" id="ARBA00023306"/>
    </source>
</evidence>
<dbReference type="GO" id="GO:0010971">
    <property type="term" value="P:positive regulation of G2/M transition of mitotic cell cycle"/>
    <property type="evidence" value="ECO:0007669"/>
    <property type="project" value="TreeGrafter"/>
</dbReference>
<comment type="catalytic activity">
    <reaction evidence="8 10">
        <text>O-phospho-L-tyrosyl-[protein] + H2O = L-tyrosyl-[protein] + phosphate</text>
        <dbReference type="Rhea" id="RHEA:10684"/>
        <dbReference type="Rhea" id="RHEA-COMP:10136"/>
        <dbReference type="Rhea" id="RHEA-COMP:20101"/>
        <dbReference type="ChEBI" id="CHEBI:15377"/>
        <dbReference type="ChEBI" id="CHEBI:43474"/>
        <dbReference type="ChEBI" id="CHEBI:46858"/>
        <dbReference type="ChEBI" id="CHEBI:61978"/>
        <dbReference type="EC" id="3.1.3.48"/>
    </reaction>
</comment>
<dbReference type="Proteomes" id="UP000011777">
    <property type="component" value="Unassembled WGS sequence"/>
</dbReference>
<dbReference type="FunFam" id="3.40.250.10:FF:000021">
    <property type="entry name" value="M-phase inducer phosphatase cdc-25.2"/>
    <property type="match status" value="1"/>
</dbReference>
<feature type="region of interest" description="Disordered" evidence="11">
    <location>
        <begin position="91"/>
        <end position="119"/>
    </location>
</feature>
<accession>M3IIN9</accession>
<dbReference type="OrthoDB" id="26523at2759"/>
<evidence type="ECO:0000256" key="9">
    <source>
        <dbReference type="ARBA" id="ARBA00067190"/>
    </source>
</evidence>
<evidence type="ECO:0000256" key="3">
    <source>
        <dbReference type="ARBA" id="ARBA00022618"/>
    </source>
</evidence>
<evidence type="ECO:0000256" key="4">
    <source>
        <dbReference type="ARBA" id="ARBA00022776"/>
    </source>
</evidence>
<dbReference type="GO" id="GO:0005634">
    <property type="term" value="C:nucleus"/>
    <property type="evidence" value="ECO:0007669"/>
    <property type="project" value="TreeGrafter"/>
</dbReference>
<dbReference type="AlphaFoldDB" id="M3IIN9"/>
<comment type="function">
    <text evidence="10">Tyrosine protein phosphatase which functions as a dosage-dependent inducer of mitotic progression.</text>
</comment>
<reference evidence="13 14" key="1">
    <citation type="submission" date="2013-02" db="EMBL/GenBank/DDBJ databases">
        <title>Genome sequence of Candida maltosa Xu316, a potential industrial strain for xylitol and ethanol production.</title>
        <authorList>
            <person name="Yu J."/>
            <person name="Wang Q."/>
            <person name="Geng X."/>
            <person name="Bao W."/>
            <person name="He P."/>
            <person name="Cai J."/>
        </authorList>
    </citation>
    <scope>NUCLEOTIDE SEQUENCE [LARGE SCALE GENOMIC DNA]</scope>
    <source>
        <strain evidence="14">Xu316</strain>
    </source>
</reference>
<dbReference type="PANTHER" id="PTHR10828">
    <property type="entry name" value="M-PHASE INDUCER PHOSPHATASE DUAL SPECIFICITY PHOSPHATASE CDC25"/>
    <property type="match status" value="1"/>
</dbReference>
<dbReference type="eggNOG" id="KOG3772">
    <property type="taxonomic scope" value="Eukaryota"/>
</dbReference>
<evidence type="ECO:0000256" key="1">
    <source>
        <dbReference type="ARBA" id="ARBA00011065"/>
    </source>
</evidence>
<organism evidence="13 14">
    <name type="scientific">Candida maltosa (strain Xu316)</name>
    <name type="common">Yeast</name>
    <dbReference type="NCBI Taxonomy" id="1245528"/>
    <lineage>
        <taxon>Eukaryota</taxon>
        <taxon>Fungi</taxon>
        <taxon>Dikarya</taxon>
        <taxon>Ascomycota</taxon>
        <taxon>Saccharomycotina</taxon>
        <taxon>Pichiomycetes</taxon>
        <taxon>Debaryomycetaceae</taxon>
        <taxon>Candida/Lodderomyces clade</taxon>
        <taxon>Candida</taxon>
    </lineage>
</organism>
<dbReference type="GO" id="GO:0051301">
    <property type="term" value="P:cell division"/>
    <property type="evidence" value="ECO:0007669"/>
    <property type="project" value="UniProtKB-UniRule"/>
</dbReference>
<feature type="region of interest" description="Disordered" evidence="11">
    <location>
        <begin position="522"/>
        <end position="617"/>
    </location>
</feature>
<feature type="compositionally biased region" description="Acidic residues" evidence="11">
    <location>
        <begin position="713"/>
        <end position="724"/>
    </location>
</feature>
<feature type="compositionally biased region" description="Polar residues" evidence="11">
    <location>
        <begin position="539"/>
        <end position="551"/>
    </location>
</feature>
<dbReference type="HOGENOM" id="CLU_323369_0_0_1"/>
<dbReference type="Gene3D" id="3.40.250.10">
    <property type="entry name" value="Rhodanese-like domain"/>
    <property type="match status" value="1"/>
</dbReference>
<feature type="compositionally biased region" description="Polar residues" evidence="11">
    <location>
        <begin position="478"/>
        <end position="488"/>
    </location>
</feature>
<dbReference type="PROSITE" id="PS50206">
    <property type="entry name" value="RHODANESE_3"/>
    <property type="match status" value="1"/>
</dbReference>
<feature type="domain" description="Rhodanese" evidence="12">
    <location>
        <begin position="244"/>
        <end position="350"/>
    </location>
</feature>
<feature type="region of interest" description="Disordered" evidence="11">
    <location>
        <begin position="1"/>
        <end position="61"/>
    </location>
</feature>
<evidence type="ECO:0000256" key="2">
    <source>
        <dbReference type="ARBA" id="ARBA00013064"/>
    </source>
</evidence>
<sequence length="732" mass="83248">MMMNETNHNNINNNNNNNSRVKRDRPNSLYFNQSPSPSSPSPSPSSPSSSTSSTSSPSFHKSFPRIPLKNLANLPLPLPLSSVKSKTKQFTRSMTEMVSKSSSSPFNSLSSTPQIEFNSIDNIDIQTNYDSQEEDQNNLHDHEEDDDDNDDTFDTINLGSPIQKKSSINSMNTSQQHQHPSQIRRFHSMYQTTKEIEHHQNHFHLKDNSYLKLSTIEYSIKDDLLPRISHHQLVKIINGDHIHEFNHFKIIDCRFDYEFNGGHIINALNLSSKDDLENYFNQHKTLGQDKQLIIFHCEFSVFRGPMMAKHLRKWDRMINYDNYPKLNFPDIVILEGGYKNFYESYPHLCDPQDYVAMKDLSHEQSCESNLDKFRKESKLTRAKSYQFTPSTTTNNNTNNINNNGMSFWSQNHHHRSQSYSTITNEKIIKRQRSIPKFKESSPSLKPINRLTRANTISLEQPFMKPPSSPPLLPISPINTNFDNNNSLHDFQPPSTSFHNNNKSSSSSNFSTCSINSINSITSSNIGSDTGSVESLLTEPYTSSSPIENSSDYFEPKPTLIQKSTHSRPHFLRRQGSRNIQQQSSSSSSSQSLQQLQFQFPKSSRQTNSNNSNSSSSTKLFTSGSNIFYTSPVNNHHHGSNHSISSPFFTPNIDSNSSSITTANTNATIIDPINDTPVDFSIPCISKIAHQLHKRTGSLLGTTILELRHHNDNDSDQEEEDEEQEQGLYNFCS</sequence>
<dbReference type="OMA" id="RRIHSMC"/>
<feature type="compositionally biased region" description="Low complexity" evidence="11">
    <location>
        <begin position="494"/>
        <end position="509"/>
    </location>
</feature>
<dbReference type="PANTHER" id="PTHR10828:SF17">
    <property type="entry name" value="PROTEIN-TYROSINE-PHOSPHATASE"/>
    <property type="match status" value="1"/>
</dbReference>
<feature type="compositionally biased region" description="Acidic residues" evidence="11">
    <location>
        <begin position="143"/>
        <end position="153"/>
    </location>
</feature>
<comment type="similarity">
    <text evidence="1 10">Belongs to the MPI phosphatase family.</text>
</comment>
<dbReference type="InterPro" id="IPR000751">
    <property type="entry name" value="MPI_Phosphatase"/>
</dbReference>
<feature type="compositionally biased region" description="Basic residues" evidence="11">
    <location>
        <begin position="564"/>
        <end position="575"/>
    </location>
</feature>
<feature type="compositionally biased region" description="Low complexity" evidence="11">
    <location>
        <begin position="580"/>
        <end position="617"/>
    </location>
</feature>
<dbReference type="GO" id="GO:0004725">
    <property type="term" value="F:protein tyrosine phosphatase activity"/>
    <property type="evidence" value="ECO:0007669"/>
    <property type="project" value="UniProtKB-UniRule"/>
</dbReference>
<comment type="caution">
    <text evidence="13">The sequence shown here is derived from an EMBL/GenBank/DDBJ whole genome shotgun (WGS) entry which is preliminary data.</text>
</comment>
<dbReference type="STRING" id="1245528.M3IIN9"/>
<protein>
    <recommendedName>
        <fullName evidence="9 10">M-phase inducer phosphatase</fullName>
        <ecNumber evidence="2 10">3.1.3.48</ecNumber>
    </recommendedName>
</protein>
<dbReference type="PRINTS" id="PR00716">
    <property type="entry name" value="MPIPHPHTASE"/>
</dbReference>
<evidence type="ECO:0000313" key="14">
    <source>
        <dbReference type="Proteomes" id="UP000011777"/>
    </source>
</evidence>
<dbReference type="GO" id="GO:0005737">
    <property type="term" value="C:cytoplasm"/>
    <property type="evidence" value="ECO:0007669"/>
    <property type="project" value="TreeGrafter"/>
</dbReference>
<evidence type="ECO:0000259" key="12">
    <source>
        <dbReference type="PROSITE" id="PS50206"/>
    </source>
</evidence>
<dbReference type="Pfam" id="PF00581">
    <property type="entry name" value="Rhodanese"/>
    <property type="match status" value="1"/>
</dbReference>
<feature type="region of interest" description="Disordered" evidence="11">
    <location>
        <begin position="473"/>
        <end position="509"/>
    </location>
</feature>
<feature type="compositionally biased region" description="Polar residues" evidence="11">
    <location>
        <begin position="154"/>
        <end position="181"/>
    </location>
</feature>
<keyword evidence="5 10" id="KW-0378">Hydrolase</keyword>
<gene>
    <name evidence="13" type="ORF">G210_3543</name>
</gene>
<dbReference type="InterPro" id="IPR001763">
    <property type="entry name" value="Rhodanese-like_dom"/>
</dbReference>
<keyword evidence="3 10" id="KW-0132">Cell division</keyword>
<proteinExistence type="inferred from homology"/>
<feature type="compositionally biased region" description="Low complexity" evidence="11">
    <location>
        <begin position="522"/>
        <end position="531"/>
    </location>
</feature>
<dbReference type="EC" id="3.1.3.48" evidence="2 10"/>
<feature type="region of interest" description="Disordered" evidence="11">
    <location>
        <begin position="131"/>
        <end position="181"/>
    </location>
</feature>
<name>M3IIN9_CANMX</name>
<keyword evidence="4 10" id="KW-0498">Mitosis</keyword>